<dbReference type="InterPro" id="IPR019546">
    <property type="entry name" value="TAT_signal_bac_arc"/>
</dbReference>
<evidence type="ECO:0000313" key="1">
    <source>
        <dbReference type="EMBL" id="MCM8749996.1"/>
    </source>
</evidence>
<dbReference type="NCBIfam" id="TIGR01409">
    <property type="entry name" value="TAT_signal_seq"/>
    <property type="match status" value="1"/>
</dbReference>
<dbReference type="PROSITE" id="PS51318">
    <property type="entry name" value="TAT"/>
    <property type="match status" value="1"/>
</dbReference>
<dbReference type="Proteomes" id="UP001165306">
    <property type="component" value="Unassembled WGS sequence"/>
</dbReference>
<dbReference type="SUPFAM" id="SSF47240">
    <property type="entry name" value="Ferritin-like"/>
    <property type="match status" value="1"/>
</dbReference>
<sequence>MRGLHGFDLARIVNSPPSHGFSRRAFLKAVAGTGIAAASANLLPLTSLASTGSSVTEILTIAAIAERLAVTFYTNGIMNAARLRLNSRRMLDELKAFAIEEQIHHNFFVAAGADSATVEQFTEFSFPHGLSTFTDLRLFLETQQQLEGVFDAAFIAAVFEFADAGRPELARIAAMVAMIEEGHRAVGRRLGFERGLRDLAPAEEQAFAPQLIRSVSDAPQVVAEAGYLSPEPGNSFTYTPIDFDDPEYASVYDRIEYTEPFVAS</sequence>
<dbReference type="InterPro" id="IPR006311">
    <property type="entry name" value="TAT_signal"/>
</dbReference>
<keyword evidence="2" id="KW-1185">Reference proteome</keyword>
<gene>
    <name evidence="1" type="ORF">NET02_12635</name>
</gene>
<dbReference type="AlphaFoldDB" id="A0AA41WBS1"/>
<evidence type="ECO:0000313" key="2">
    <source>
        <dbReference type="Proteomes" id="UP001165306"/>
    </source>
</evidence>
<dbReference type="RefSeq" id="WP_284057782.1">
    <property type="nucleotide sequence ID" value="NZ_JAMSLR010000009.1"/>
</dbReference>
<protein>
    <submittedName>
        <fullName evidence="1">Ferritin-like domain-containing protein</fullName>
    </submittedName>
</protein>
<comment type="caution">
    <text evidence="1">The sequence shown here is derived from an EMBL/GenBank/DDBJ whole genome shotgun (WGS) entry which is preliminary data.</text>
</comment>
<dbReference type="EMBL" id="JAMSLR010000009">
    <property type="protein sequence ID" value="MCM8749996.1"/>
    <property type="molecule type" value="Genomic_DNA"/>
</dbReference>
<proteinExistence type="predicted"/>
<dbReference type="Pfam" id="PF13668">
    <property type="entry name" value="Ferritin_2"/>
    <property type="match status" value="1"/>
</dbReference>
<name>A0AA41WBS1_9BACT</name>
<reference evidence="1" key="1">
    <citation type="submission" date="2022-06" db="EMBL/GenBank/DDBJ databases">
        <title>CFH 74404 Thermomicrobiaceae sp.</title>
        <authorList>
            <person name="Ming H."/>
            <person name="Li W.-J."/>
            <person name="Zhao Z."/>
        </authorList>
    </citation>
    <scope>NUCLEOTIDE SEQUENCE</scope>
    <source>
        <strain evidence="1">CFH 74404</strain>
    </source>
</reference>
<accession>A0AA41WBS1</accession>
<organism evidence="1 2">
    <name type="scientific">Thermalbibacter longus</name>
    <dbReference type="NCBI Taxonomy" id="2951981"/>
    <lineage>
        <taxon>Bacteria</taxon>
        <taxon>Pseudomonadati</taxon>
        <taxon>Thermomicrobiota</taxon>
        <taxon>Thermomicrobia</taxon>
        <taxon>Thermomicrobiales</taxon>
        <taxon>Thermomicrobiaceae</taxon>
        <taxon>Thermalbibacter</taxon>
    </lineage>
</organism>
<dbReference type="InterPro" id="IPR009078">
    <property type="entry name" value="Ferritin-like_SF"/>
</dbReference>